<evidence type="ECO:0000313" key="1">
    <source>
        <dbReference type="EMBL" id="GIQ66222.1"/>
    </source>
</evidence>
<dbReference type="PANTHER" id="PTHR40050">
    <property type="entry name" value="INNER SPORE COAT PROTEIN H"/>
    <property type="match status" value="1"/>
</dbReference>
<dbReference type="PANTHER" id="PTHR40050:SF1">
    <property type="entry name" value="INNER SPORE COAT PROTEIN H"/>
    <property type="match status" value="1"/>
</dbReference>
<sequence>MDSGRGYIEKRLGRFVGRINRLKGNMLRQCLIRNLDIRQYLHWLAGAVLTGNYDGFDQNYALYEHPPTGRYRIIPWDYEGTWGRNCYGRPCGSDLVPIQGYNKLTEKVLAFSSCRQAYRKILVKLLRKPFTVEDLGPVIDRMHNHIAAAIYHDRTRKHDYRTFMREKEFIRQYIHERRQVVKRELAGWKD</sequence>
<dbReference type="InterPro" id="IPR014867">
    <property type="entry name" value="Spore_coat_CotH_CotH2/3/7"/>
</dbReference>
<dbReference type="RefSeq" id="WP_280515363.1">
    <property type="nucleotide sequence ID" value="NZ_BOVJ01000171.1"/>
</dbReference>
<protein>
    <recommendedName>
        <fullName evidence="3">Spore coat protein</fullName>
    </recommendedName>
</protein>
<name>A0ABQ4NDA6_9BACL</name>
<accession>A0ABQ4NDA6</accession>
<evidence type="ECO:0008006" key="3">
    <source>
        <dbReference type="Google" id="ProtNLM"/>
    </source>
</evidence>
<reference evidence="1 2" key="1">
    <citation type="submission" date="2021-04" db="EMBL/GenBank/DDBJ databases">
        <title>Draft genome sequence of Paenibacillus cisolokensis, LC2-13A.</title>
        <authorList>
            <person name="Uke A."/>
            <person name="Chhe C."/>
            <person name="Baramee S."/>
            <person name="Kosugi A."/>
        </authorList>
    </citation>
    <scope>NUCLEOTIDE SEQUENCE [LARGE SCALE GENOMIC DNA]</scope>
    <source>
        <strain evidence="1 2">LC2-13A</strain>
    </source>
</reference>
<evidence type="ECO:0000313" key="2">
    <source>
        <dbReference type="Proteomes" id="UP000680304"/>
    </source>
</evidence>
<keyword evidence="2" id="KW-1185">Reference proteome</keyword>
<dbReference type="Pfam" id="PF08757">
    <property type="entry name" value="CotH"/>
    <property type="match status" value="1"/>
</dbReference>
<dbReference type="EMBL" id="BOVJ01000171">
    <property type="protein sequence ID" value="GIQ66222.1"/>
    <property type="molecule type" value="Genomic_DNA"/>
</dbReference>
<dbReference type="Proteomes" id="UP000680304">
    <property type="component" value="Unassembled WGS sequence"/>
</dbReference>
<comment type="caution">
    <text evidence="1">The sequence shown here is derived from an EMBL/GenBank/DDBJ whole genome shotgun (WGS) entry which is preliminary data.</text>
</comment>
<gene>
    <name evidence="1" type="ORF">PACILC2_47900</name>
</gene>
<proteinExistence type="predicted"/>
<organism evidence="1 2">
    <name type="scientific">Paenibacillus cisolokensis</name>
    <dbReference type="NCBI Taxonomy" id="1658519"/>
    <lineage>
        <taxon>Bacteria</taxon>
        <taxon>Bacillati</taxon>
        <taxon>Bacillota</taxon>
        <taxon>Bacilli</taxon>
        <taxon>Bacillales</taxon>
        <taxon>Paenibacillaceae</taxon>
        <taxon>Paenibacillus</taxon>
    </lineage>
</organism>